<gene>
    <name evidence="2" type="ORF">LQ327_20135</name>
</gene>
<organism evidence="2 3">
    <name type="scientific">Actinomycetospora endophytica</name>
    <dbReference type="NCBI Taxonomy" id="2291215"/>
    <lineage>
        <taxon>Bacteria</taxon>
        <taxon>Bacillati</taxon>
        <taxon>Actinomycetota</taxon>
        <taxon>Actinomycetes</taxon>
        <taxon>Pseudonocardiales</taxon>
        <taxon>Pseudonocardiaceae</taxon>
        <taxon>Actinomycetospora</taxon>
    </lineage>
</organism>
<dbReference type="InterPro" id="IPR014710">
    <property type="entry name" value="RmlC-like_jellyroll"/>
</dbReference>
<name>A0ABS8PBP5_9PSEU</name>
<feature type="domain" description="Cupin type-2" evidence="1">
    <location>
        <begin position="36"/>
        <end position="90"/>
    </location>
</feature>
<reference evidence="2 3" key="1">
    <citation type="submission" date="2021-11" db="EMBL/GenBank/DDBJ databases">
        <title>Draft genome sequence of Actinomycetospora sp. SF1 isolated from the rhizosphere soil.</title>
        <authorList>
            <person name="Duangmal K."/>
            <person name="Chantavorakit T."/>
        </authorList>
    </citation>
    <scope>NUCLEOTIDE SEQUENCE [LARGE SCALE GENOMIC DNA]</scope>
    <source>
        <strain evidence="2 3">TBRC 5722</strain>
    </source>
</reference>
<proteinExistence type="predicted"/>
<dbReference type="RefSeq" id="WP_230737003.1">
    <property type="nucleotide sequence ID" value="NZ_JAJNDB010000004.1"/>
</dbReference>
<accession>A0ABS8PBP5</accession>
<evidence type="ECO:0000313" key="3">
    <source>
        <dbReference type="Proteomes" id="UP001199469"/>
    </source>
</evidence>
<comment type="caution">
    <text evidence="2">The sequence shown here is derived from an EMBL/GenBank/DDBJ whole genome shotgun (WGS) entry which is preliminary data.</text>
</comment>
<keyword evidence="3" id="KW-1185">Reference proteome</keyword>
<dbReference type="Gene3D" id="2.60.120.10">
    <property type="entry name" value="Jelly Rolls"/>
    <property type="match status" value="1"/>
</dbReference>
<dbReference type="InterPro" id="IPR013096">
    <property type="entry name" value="Cupin_2"/>
</dbReference>
<sequence>MTLVRRHHARRVETPNATMTTYASPALGGSIQALWQVEMAPGATGPVHVMDAEQIWTVLTGSAAVTVDGERIELAVGDTLVLAAGRTRQIAADPASGLTAIVTGRGADVAGGPGREPTVPPWIA</sequence>
<dbReference type="Proteomes" id="UP001199469">
    <property type="component" value="Unassembled WGS sequence"/>
</dbReference>
<evidence type="ECO:0000313" key="2">
    <source>
        <dbReference type="EMBL" id="MCD2195683.1"/>
    </source>
</evidence>
<protein>
    <submittedName>
        <fullName evidence="2">Cupin domain-containing protein</fullName>
    </submittedName>
</protein>
<dbReference type="Pfam" id="PF07883">
    <property type="entry name" value="Cupin_2"/>
    <property type="match status" value="1"/>
</dbReference>
<dbReference type="InterPro" id="IPR011051">
    <property type="entry name" value="RmlC_Cupin_sf"/>
</dbReference>
<dbReference type="SUPFAM" id="SSF51182">
    <property type="entry name" value="RmlC-like cupins"/>
    <property type="match status" value="1"/>
</dbReference>
<evidence type="ECO:0000259" key="1">
    <source>
        <dbReference type="Pfam" id="PF07883"/>
    </source>
</evidence>
<dbReference type="EMBL" id="JAJNDB010000004">
    <property type="protein sequence ID" value="MCD2195683.1"/>
    <property type="molecule type" value="Genomic_DNA"/>
</dbReference>